<evidence type="ECO:0000259" key="5">
    <source>
        <dbReference type="PROSITE" id="PS50984"/>
    </source>
</evidence>
<dbReference type="InterPro" id="IPR011760">
    <property type="entry name" value="PsdUridine_synth_TruD_insert"/>
</dbReference>
<dbReference type="GO" id="GO:0001522">
    <property type="term" value="P:pseudouridine synthesis"/>
    <property type="evidence" value="ECO:0007669"/>
    <property type="project" value="InterPro"/>
</dbReference>
<gene>
    <name evidence="6" type="ORF">THASP1DRAFT_27039</name>
</gene>
<dbReference type="PIRSF" id="PIRSF037016">
    <property type="entry name" value="Pseudouridin_synth_euk_prd"/>
    <property type="match status" value="1"/>
</dbReference>
<dbReference type="CDD" id="cd02576">
    <property type="entry name" value="PseudoU_synth_ScPUS7"/>
    <property type="match status" value="1"/>
</dbReference>
<evidence type="ECO:0000256" key="2">
    <source>
        <dbReference type="ARBA" id="ARBA00022694"/>
    </source>
</evidence>
<dbReference type="Pfam" id="PF01142">
    <property type="entry name" value="TruD"/>
    <property type="match status" value="1"/>
</dbReference>
<dbReference type="InterPro" id="IPR042214">
    <property type="entry name" value="TruD_catalytic"/>
</dbReference>
<dbReference type="EMBL" id="KZ992424">
    <property type="protein sequence ID" value="RKP11202.1"/>
    <property type="molecule type" value="Genomic_DNA"/>
</dbReference>
<dbReference type="InterPro" id="IPR001656">
    <property type="entry name" value="PsdUridine_synth_TruD"/>
</dbReference>
<dbReference type="PROSITE" id="PS50984">
    <property type="entry name" value="TRUD"/>
    <property type="match status" value="1"/>
</dbReference>
<dbReference type="InterPro" id="IPR020119">
    <property type="entry name" value="PsdUridine_synth_TruD_CS"/>
</dbReference>
<dbReference type="Proteomes" id="UP000271241">
    <property type="component" value="Unassembled WGS sequence"/>
</dbReference>
<sequence>MESEGSTMQQAGAEAMPPSKRTKVDETPEAGPGMSGLAREVAAGIIAYIREDAPGFSAIIKHRGHDFLVNEIDQSGNVVRLTTLEPPQMTTDSEAAQKAGDEAPVDIYAELAQLTNATVAENVRSMVESEGREPTQVMTEEIDDKTDRVKVHQFIRKHLGQDVTTDTEGKAIRMRSLCNVKAKDIRGGIRGRNRGDKLPVSWGDMPGQFCQFVLYKEGKDTMDAIDYICRTTRLNSRVFAYAGTKDRQAVTVQHVTAQRVIAERLTSINRPSAPIRVGNFTYVKDRLRLGDLTGNRFVIVLRDVKGCPESEVVASLESLREHGFINYYGTQRFGTGIVSTQEVGAKMLKSDWSGAVDLLLMPGEPAGQEASRHARARQHWAEHRNPAAAVKMFPHGCVAERAMLNFFGRKDSTNDKYGAIMAIPSNMRKLYVHGYQSYIWNRAATERIRRHGLDPVPGDLVAVRSQPDEDASPSDESGDRIRKVELVTAENVQQYQSKDIVLPLPGYDVRYPENDIGDFIAELMHKDGLDPKKMKKNDDFISLPGGYRTLFSMPQDLKWELLRYDDPAAPLALTDLDRLEEKEEIHSNQGAHLAIRLEMTLAAGQYATMALRELMHQDTSPAFQITLSREHQPPVNSQKNSHSEDALASADN</sequence>
<evidence type="ECO:0000256" key="3">
    <source>
        <dbReference type="ARBA" id="ARBA00023235"/>
    </source>
</evidence>
<feature type="compositionally biased region" description="Polar residues" evidence="4">
    <location>
        <begin position="1"/>
        <end position="10"/>
    </location>
</feature>
<keyword evidence="7" id="KW-1185">Reference proteome</keyword>
<dbReference type="GO" id="GO:0003723">
    <property type="term" value="F:RNA binding"/>
    <property type="evidence" value="ECO:0007669"/>
    <property type="project" value="InterPro"/>
</dbReference>
<dbReference type="PROSITE" id="PS01268">
    <property type="entry name" value="UPF0024"/>
    <property type="match status" value="1"/>
</dbReference>
<dbReference type="STRING" id="78915.A0A4P9XYL4"/>
<accession>A0A4P9XYL4</accession>
<feature type="domain" description="TRUD" evidence="5">
    <location>
        <begin position="323"/>
        <end position="553"/>
    </location>
</feature>
<comment type="similarity">
    <text evidence="1">Belongs to the pseudouridine synthase TruD family.</text>
</comment>
<dbReference type="GO" id="GO:0008033">
    <property type="term" value="P:tRNA processing"/>
    <property type="evidence" value="ECO:0007669"/>
    <property type="project" value="UniProtKB-KW"/>
</dbReference>
<evidence type="ECO:0000313" key="7">
    <source>
        <dbReference type="Proteomes" id="UP000271241"/>
    </source>
</evidence>
<dbReference type="AlphaFoldDB" id="A0A4P9XYL4"/>
<feature type="region of interest" description="Disordered" evidence="4">
    <location>
        <begin position="1"/>
        <end position="35"/>
    </location>
</feature>
<organism evidence="6 7">
    <name type="scientific">Thamnocephalis sphaerospora</name>
    <dbReference type="NCBI Taxonomy" id="78915"/>
    <lineage>
        <taxon>Eukaryota</taxon>
        <taxon>Fungi</taxon>
        <taxon>Fungi incertae sedis</taxon>
        <taxon>Zoopagomycota</taxon>
        <taxon>Zoopagomycotina</taxon>
        <taxon>Zoopagomycetes</taxon>
        <taxon>Zoopagales</taxon>
        <taxon>Sigmoideomycetaceae</taxon>
        <taxon>Thamnocephalis</taxon>
    </lineage>
</organism>
<dbReference type="InterPro" id="IPR020103">
    <property type="entry name" value="PsdUridine_synth_cat_dom_sf"/>
</dbReference>
<evidence type="ECO:0000313" key="6">
    <source>
        <dbReference type="EMBL" id="RKP11202.1"/>
    </source>
</evidence>
<evidence type="ECO:0000256" key="1">
    <source>
        <dbReference type="ARBA" id="ARBA00007953"/>
    </source>
</evidence>
<evidence type="ECO:0000256" key="4">
    <source>
        <dbReference type="SAM" id="MobiDB-lite"/>
    </source>
</evidence>
<dbReference type="Gene3D" id="3.30.2350.20">
    <property type="entry name" value="TruD, catalytic domain"/>
    <property type="match status" value="2"/>
</dbReference>
<keyword evidence="2" id="KW-0819">tRNA processing</keyword>
<dbReference type="GO" id="GO:0009982">
    <property type="term" value="F:pseudouridine synthase activity"/>
    <property type="evidence" value="ECO:0007669"/>
    <property type="project" value="InterPro"/>
</dbReference>
<reference evidence="7" key="1">
    <citation type="journal article" date="2018" name="Nat. Microbiol.">
        <title>Leveraging single-cell genomics to expand the fungal tree of life.</title>
        <authorList>
            <person name="Ahrendt S.R."/>
            <person name="Quandt C.A."/>
            <person name="Ciobanu D."/>
            <person name="Clum A."/>
            <person name="Salamov A."/>
            <person name="Andreopoulos B."/>
            <person name="Cheng J.F."/>
            <person name="Woyke T."/>
            <person name="Pelin A."/>
            <person name="Henrissat B."/>
            <person name="Reynolds N.K."/>
            <person name="Benny G.L."/>
            <person name="Smith M.E."/>
            <person name="James T.Y."/>
            <person name="Grigoriev I.V."/>
        </authorList>
    </citation>
    <scope>NUCLEOTIDE SEQUENCE [LARGE SCALE GENOMIC DNA]</scope>
    <source>
        <strain evidence="7">RSA 1356</strain>
    </source>
</reference>
<dbReference type="PANTHER" id="PTHR13326:SF21">
    <property type="entry name" value="PSEUDOURIDYLATE SYNTHASE PUS7L"/>
    <property type="match status" value="1"/>
</dbReference>
<dbReference type="OrthoDB" id="447290at2759"/>
<dbReference type="FunFam" id="3.30.2350.20:FF:000003">
    <property type="entry name" value="Pseudouridylate synthase 7 homolog"/>
    <property type="match status" value="1"/>
</dbReference>
<dbReference type="PANTHER" id="PTHR13326">
    <property type="entry name" value="TRNA PSEUDOURIDINE SYNTHASE D"/>
    <property type="match status" value="1"/>
</dbReference>
<proteinExistence type="inferred from homology"/>
<dbReference type="GO" id="GO:0005634">
    <property type="term" value="C:nucleus"/>
    <property type="evidence" value="ECO:0007669"/>
    <property type="project" value="TreeGrafter"/>
</dbReference>
<protein>
    <submittedName>
        <fullName evidence="6">Pseudouridine synthase</fullName>
    </submittedName>
</protein>
<feature type="region of interest" description="Disordered" evidence="4">
    <location>
        <begin position="629"/>
        <end position="652"/>
    </location>
</feature>
<keyword evidence="3" id="KW-0413">Isomerase</keyword>
<dbReference type="SUPFAM" id="SSF55120">
    <property type="entry name" value="Pseudouridine synthase"/>
    <property type="match status" value="1"/>
</dbReference>
<name>A0A4P9XYL4_9FUNG</name>
<dbReference type="NCBIfam" id="TIGR00094">
    <property type="entry name" value="tRNA_TruD_broad"/>
    <property type="match status" value="1"/>
</dbReference>